<evidence type="ECO:0000313" key="4">
    <source>
        <dbReference type="Proteomes" id="UP000483362"/>
    </source>
</evidence>
<accession>A0A6L5XGG8</accession>
<dbReference type="InterPro" id="IPR000801">
    <property type="entry name" value="Esterase-like"/>
</dbReference>
<comment type="caution">
    <text evidence="3">The sequence shown here is derived from an EMBL/GenBank/DDBJ whole genome shotgun (WGS) entry which is preliminary data.</text>
</comment>
<feature type="signal peptide" evidence="2">
    <location>
        <begin position="1"/>
        <end position="20"/>
    </location>
</feature>
<dbReference type="InterPro" id="IPR050955">
    <property type="entry name" value="Plant_Biomass_Hydrol_Est"/>
</dbReference>
<keyword evidence="1 2" id="KW-0732">Signal</keyword>
<name>A0A6L5XGG8_9BACT</name>
<dbReference type="PANTHER" id="PTHR43037">
    <property type="entry name" value="UNNAMED PRODUCT-RELATED"/>
    <property type="match status" value="1"/>
</dbReference>
<dbReference type="InterPro" id="IPR029058">
    <property type="entry name" value="AB_hydrolase_fold"/>
</dbReference>
<keyword evidence="4" id="KW-1185">Reference proteome</keyword>
<dbReference type="PANTHER" id="PTHR43037:SF1">
    <property type="entry name" value="BLL1128 PROTEIN"/>
    <property type="match status" value="1"/>
</dbReference>
<sequence>MKRFLFMAVACLLCCLCARAYEGSMKTHDAIASGGYQFWIYTPGGYDGSQAQPVVIFLHGRSLCGHNLQAVLRYGTLDAIKRGMVMPAIVIAPQTPGSWNPRKVADLLDWVEANYNVDTTRVYVLGMSLGGYGTMDLCGTYPGRIAAGMALCGGTTLRNVDGLGELPFWILHGTADRAVGINCSKTVVKQLQDDGKDSRLRFDWLPGASHGALARAFYLKDTYDWLFAHSLADPGRPVEREVNIDNDILNMAYSELRLLTRLVGEDDADENPLEYQEQQK</sequence>
<organism evidence="3 4">
    <name type="scientific">Sodaliphilus pleomorphus</name>
    <dbReference type="NCBI Taxonomy" id="2606626"/>
    <lineage>
        <taxon>Bacteria</taxon>
        <taxon>Pseudomonadati</taxon>
        <taxon>Bacteroidota</taxon>
        <taxon>Bacteroidia</taxon>
        <taxon>Bacteroidales</taxon>
        <taxon>Muribaculaceae</taxon>
        <taxon>Sodaliphilus</taxon>
    </lineage>
</organism>
<gene>
    <name evidence="3" type="ORF">FYJ29_12400</name>
</gene>
<dbReference type="Proteomes" id="UP000483362">
    <property type="component" value="Unassembled WGS sequence"/>
</dbReference>
<dbReference type="RefSeq" id="WP_154327718.1">
    <property type="nucleotide sequence ID" value="NZ_CP045696.1"/>
</dbReference>
<evidence type="ECO:0000256" key="1">
    <source>
        <dbReference type="ARBA" id="ARBA00022729"/>
    </source>
</evidence>
<proteinExistence type="predicted"/>
<dbReference type="EMBL" id="VULT01000024">
    <property type="protein sequence ID" value="MSS18548.1"/>
    <property type="molecule type" value="Genomic_DNA"/>
</dbReference>
<dbReference type="Gene3D" id="3.40.50.1820">
    <property type="entry name" value="alpha/beta hydrolase"/>
    <property type="match status" value="1"/>
</dbReference>
<dbReference type="AlphaFoldDB" id="A0A6L5XGG8"/>
<feature type="chain" id="PRO_5026932123" evidence="2">
    <location>
        <begin position="21"/>
        <end position="280"/>
    </location>
</feature>
<evidence type="ECO:0000313" key="3">
    <source>
        <dbReference type="EMBL" id="MSS18548.1"/>
    </source>
</evidence>
<evidence type="ECO:0000256" key="2">
    <source>
        <dbReference type="SAM" id="SignalP"/>
    </source>
</evidence>
<dbReference type="SUPFAM" id="SSF53474">
    <property type="entry name" value="alpha/beta-Hydrolases"/>
    <property type="match status" value="1"/>
</dbReference>
<protein>
    <submittedName>
        <fullName evidence="3">Phospholipase</fullName>
    </submittedName>
</protein>
<reference evidence="3 4" key="1">
    <citation type="submission" date="2019-08" db="EMBL/GenBank/DDBJ databases">
        <title>In-depth cultivation of the pig gut microbiome towards novel bacterial diversity and tailored functional studies.</title>
        <authorList>
            <person name="Wylensek D."/>
            <person name="Hitch T.C.A."/>
            <person name="Clavel T."/>
        </authorList>
    </citation>
    <scope>NUCLEOTIDE SEQUENCE [LARGE SCALE GENOMIC DNA]</scope>
    <source>
        <strain evidence="3 4">Oil-RF-744-WCA-WT-10</strain>
    </source>
</reference>
<dbReference type="Pfam" id="PF00756">
    <property type="entry name" value="Esterase"/>
    <property type="match status" value="1"/>
</dbReference>